<dbReference type="EMBL" id="CP024847">
    <property type="protein sequence ID" value="AUR50899.1"/>
    <property type="molecule type" value="Genomic_DNA"/>
</dbReference>
<dbReference type="Proteomes" id="UP000236655">
    <property type="component" value="Chromosome"/>
</dbReference>
<feature type="region of interest" description="Disordered" evidence="1">
    <location>
        <begin position="1"/>
        <end position="76"/>
    </location>
</feature>
<name>A0A2I7N373_9NEIS</name>
<feature type="compositionally biased region" description="Basic and acidic residues" evidence="1">
    <location>
        <begin position="18"/>
        <end position="33"/>
    </location>
</feature>
<keyword evidence="3" id="KW-1185">Reference proteome</keyword>
<sequence>MATKRKIGASLRQSVTAEKQKVADTKQPSEKSAKPNPVKAAVVNKPVTVTEAKPAPKKPSVPKKVNQVSNAAKPSIATKTVEKELPKATATPASKFPEFKINQDLLNSVPKLNEVLDQLTSMSNKLANLFLENMHSTNSHLNEYLLQLGSLKDPASLYELNMKLMNKLKASQQEIFSKNLEFFSFYKKK</sequence>
<dbReference type="AlphaFoldDB" id="A0A2I7N373"/>
<protein>
    <submittedName>
        <fullName evidence="2">Uncharacterized protein</fullName>
    </submittedName>
</protein>
<organism evidence="2 3">
    <name type="scientific">Aquella oligotrophica</name>
    <dbReference type="NCBI Taxonomy" id="2067065"/>
    <lineage>
        <taxon>Bacteria</taxon>
        <taxon>Pseudomonadati</taxon>
        <taxon>Pseudomonadota</taxon>
        <taxon>Betaproteobacteria</taxon>
        <taxon>Neisseriales</taxon>
        <taxon>Neisseriaceae</taxon>
        <taxon>Aquella</taxon>
    </lineage>
</organism>
<reference evidence="3" key="1">
    <citation type="submission" date="2017-11" db="EMBL/GenBank/DDBJ databases">
        <authorList>
            <person name="Chan K.G."/>
            <person name="Lee L.S."/>
        </authorList>
    </citation>
    <scope>NUCLEOTIDE SEQUENCE [LARGE SCALE GENOMIC DNA]</scope>
    <source>
        <strain evidence="3">DSM 100970</strain>
    </source>
</reference>
<dbReference type="KEGG" id="nba:CUN60_00800"/>
<evidence type="ECO:0000313" key="3">
    <source>
        <dbReference type="Proteomes" id="UP000236655"/>
    </source>
</evidence>
<evidence type="ECO:0000313" key="2">
    <source>
        <dbReference type="EMBL" id="AUR50899.1"/>
    </source>
</evidence>
<gene>
    <name evidence="2" type="ORF">CUN60_00800</name>
</gene>
<accession>A0A2I7N373</accession>
<evidence type="ECO:0000256" key="1">
    <source>
        <dbReference type="SAM" id="MobiDB-lite"/>
    </source>
</evidence>
<proteinExistence type="predicted"/>